<accession>A0ACB9ZZV1</accession>
<comment type="caution">
    <text evidence="1">The sequence shown here is derived from an EMBL/GenBank/DDBJ whole genome shotgun (WGS) entry which is preliminary data.</text>
</comment>
<dbReference type="Proteomes" id="UP001060085">
    <property type="component" value="Linkage Group LG07"/>
</dbReference>
<name>A0ACB9ZZV1_CATRO</name>
<reference evidence="2" key="1">
    <citation type="journal article" date="2023" name="Nat. Plants">
        <title>Single-cell RNA sequencing provides a high-resolution roadmap for understanding the multicellular compartmentation of specialized metabolism.</title>
        <authorList>
            <person name="Sun S."/>
            <person name="Shen X."/>
            <person name="Li Y."/>
            <person name="Li Y."/>
            <person name="Wang S."/>
            <person name="Li R."/>
            <person name="Zhang H."/>
            <person name="Shen G."/>
            <person name="Guo B."/>
            <person name="Wei J."/>
            <person name="Xu J."/>
            <person name="St-Pierre B."/>
            <person name="Chen S."/>
            <person name="Sun C."/>
        </authorList>
    </citation>
    <scope>NUCLEOTIDE SEQUENCE [LARGE SCALE GENOMIC DNA]</scope>
</reference>
<protein>
    <submittedName>
        <fullName evidence="1">Uncharacterized protein</fullName>
    </submittedName>
</protein>
<evidence type="ECO:0000313" key="2">
    <source>
        <dbReference type="Proteomes" id="UP001060085"/>
    </source>
</evidence>
<dbReference type="EMBL" id="CM044707">
    <property type="protein sequence ID" value="KAI5653869.1"/>
    <property type="molecule type" value="Genomic_DNA"/>
</dbReference>
<gene>
    <name evidence="1" type="ORF">M9H77_31056</name>
</gene>
<proteinExistence type="predicted"/>
<sequence length="114" mass="13545">MENCWWVTDRLLGNVVLQEMLKATLTVRVFFMLLGPDFELDATYYNYEKAPNPEVQRFYDMLNRLKCDSHLNGGLKVHDKYTYGGEKKYTWTYDPFILSQQDEQVTYVPYPTPK</sequence>
<keyword evidence="2" id="KW-1185">Reference proteome</keyword>
<evidence type="ECO:0000313" key="1">
    <source>
        <dbReference type="EMBL" id="KAI5653869.1"/>
    </source>
</evidence>
<organism evidence="1 2">
    <name type="scientific">Catharanthus roseus</name>
    <name type="common">Madagascar periwinkle</name>
    <name type="synonym">Vinca rosea</name>
    <dbReference type="NCBI Taxonomy" id="4058"/>
    <lineage>
        <taxon>Eukaryota</taxon>
        <taxon>Viridiplantae</taxon>
        <taxon>Streptophyta</taxon>
        <taxon>Embryophyta</taxon>
        <taxon>Tracheophyta</taxon>
        <taxon>Spermatophyta</taxon>
        <taxon>Magnoliopsida</taxon>
        <taxon>eudicotyledons</taxon>
        <taxon>Gunneridae</taxon>
        <taxon>Pentapetalae</taxon>
        <taxon>asterids</taxon>
        <taxon>lamiids</taxon>
        <taxon>Gentianales</taxon>
        <taxon>Apocynaceae</taxon>
        <taxon>Rauvolfioideae</taxon>
        <taxon>Vinceae</taxon>
        <taxon>Catharanthinae</taxon>
        <taxon>Catharanthus</taxon>
    </lineage>
</organism>